<evidence type="ECO:0000259" key="2">
    <source>
        <dbReference type="PROSITE" id="PS50006"/>
    </source>
</evidence>
<keyword evidence="1" id="KW-0812">Transmembrane</keyword>
<reference evidence="4" key="1">
    <citation type="journal article" date="2019" name="Int. J. Syst. Evol. Microbiol.">
        <title>The Global Catalogue of Microorganisms (GCM) 10K type strain sequencing project: providing services to taxonomists for standard genome sequencing and annotation.</title>
        <authorList>
            <consortium name="The Broad Institute Genomics Platform"/>
            <consortium name="The Broad Institute Genome Sequencing Center for Infectious Disease"/>
            <person name="Wu L."/>
            <person name="Ma J."/>
        </authorList>
    </citation>
    <scope>NUCLEOTIDE SEQUENCE [LARGE SCALE GENOMIC DNA]</scope>
    <source>
        <strain evidence="4">CECT 8288</strain>
    </source>
</reference>
<dbReference type="EMBL" id="JBHRYN010000011">
    <property type="protein sequence ID" value="MFC3701743.1"/>
    <property type="molecule type" value="Genomic_DNA"/>
</dbReference>
<protein>
    <submittedName>
        <fullName evidence="3">FHA domain-containing protein</fullName>
    </submittedName>
</protein>
<organism evidence="3 4">
    <name type="scientific">Reinekea marina</name>
    <dbReference type="NCBI Taxonomy" id="1310421"/>
    <lineage>
        <taxon>Bacteria</taxon>
        <taxon>Pseudomonadati</taxon>
        <taxon>Pseudomonadota</taxon>
        <taxon>Gammaproteobacteria</taxon>
        <taxon>Oceanospirillales</taxon>
        <taxon>Saccharospirillaceae</taxon>
        <taxon>Reinekea</taxon>
    </lineage>
</organism>
<feature type="transmembrane region" description="Helical" evidence="1">
    <location>
        <begin position="158"/>
        <end position="180"/>
    </location>
</feature>
<name>A0ABV7WUI2_9GAMM</name>
<dbReference type="Gene3D" id="2.60.200.20">
    <property type="match status" value="1"/>
</dbReference>
<evidence type="ECO:0000313" key="3">
    <source>
        <dbReference type="EMBL" id="MFC3701743.1"/>
    </source>
</evidence>
<feature type="transmembrane region" description="Helical" evidence="1">
    <location>
        <begin position="128"/>
        <end position="146"/>
    </location>
</feature>
<dbReference type="CDD" id="cd00060">
    <property type="entry name" value="FHA"/>
    <property type="match status" value="1"/>
</dbReference>
<keyword evidence="1" id="KW-1133">Transmembrane helix</keyword>
<keyword evidence="1" id="KW-0472">Membrane</keyword>
<dbReference type="Pfam" id="PF00498">
    <property type="entry name" value="FHA"/>
    <property type="match status" value="1"/>
</dbReference>
<dbReference type="Proteomes" id="UP001595710">
    <property type="component" value="Unassembled WGS sequence"/>
</dbReference>
<dbReference type="SUPFAM" id="SSF49879">
    <property type="entry name" value="SMAD/FHA domain"/>
    <property type="match status" value="1"/>
</dbReference>
<feature type="domain" description="FHA" evidence="2">
    <location>
        <begin position="25"/>
        <end position="70"/>
    </location>
</feature>
<dbReference type="InterPro" id="IPR008984">
    <property type="entry name" value="SMAD_FHA_dom_sf"/>
</dbReference>
<gene>
    <name evidence="3" type="ORF">ACFOND_08850</name>
</gene>
<accession>A0ABV7WUI2</accession>
<feature type="transmembrane region" description="Helical" evidence="1">
    <location>
        <begin position="225"/>
        <end position="246"/>
    </location>
</feature>
<proteinExistence type="predicted"/>
<evidence type="ECO:0000256" key="1">
    <source>
        <dbReference type="SAM" id="Phobius"/>
    </source>
</evidence>
<feature type="transmembrane region" description="Helical" evidence="1">
    <location>
        <begin position="187"/>
        <end position="205"/>
    </location>
</feature>
<comment type="caution">
    <text evidence="3">The sequence shown here is derived from an EMBL/GenBank/DDBJ whole genome shotgun (WGS) entry which is preliminary data.</text>
</comment>
<dbReference type="RefSeq" id="WP_290279957.1">
    <property type="nucleotide sequence ID" value="NZ_JAUFQI010000001.1"/>
</dbReference>
<dbReference type="PROSITE" id="PS50006">
    <property type="entry name" value="FHA_DOMAIN"/>
    <property type="match status" value="1"/>
</dbReference>
<sequence length="324" mass="36600">MATVIEVLNKKGEVISYERFDQDRVSIGRSYENDLRLADETIDAKHLEISINEDGTFRVVDQGTVNGSLLVKKSAKPKTVLSILDIHSGDEIKLGHSRIRVVDSTIAVPKAQKIVPDNGWVVWLKKPLVVIGLLILSLLNLMYQDYSTKIVEIEAADYVMSFFQAGAGVLVVCLMLSLLAKAVRHQWLFIENLVNVCLFILVLDIGRELLDILIFNFGYWYSKELLDAVILFSVALMGAWIITFNVFTEKRMLRIGMVTAFAGLVLTYNLVKNYSDDKEFDKIRPVVTDKYKSWVLVPNSPVTDAQFINDSVMIFENTPKNDTD</sequence>
<keyword evidence="4" id="KW-1185">Reference proteome</keyword>
<dbReference type="InterPro" id="IPR000253">
    <property type="entry name" value="FHA_dom"/>
</dbReference>
<evidence type="ECO:0000313" key="4">
    <source>
        <dbReference type="Proteomes" id="UP001595710"/>
    </source>
</evidence>